<evidence type="ECO:0000256" key="1">
    <source>
        <dbReference type="SAM" id="MobiDB-lite"/>
    </source>
</evidence>
<evidence type="ECO:0000313" key="2">
    <source>
        <dbReference type="EMBL" id="CAI9259651.1"/>
    </source>
</evidence>
<proteinExistence type="predicted"/>
<dbReference type="AlphaFoldDB" id="A0AA35Y5M6"/>
<keyword evidence="3" id="KW-1185">Reference proteome</keyword>
<reference evidence="2" key="1">
    <citation type="submission" date="2023-04" db="EMBL/GenBank/DDBJ databases">
        <authorList>
            <person name="Vijverberg K."/>
            <person name="Xiong W."/>
            <person name="Schranz E."/>
        </authorList>
    </citation>
    <scope>NUCLEOTIDE SEQUENCE</scope>
</reference>
<feature type="region of interest" description="Disordered" evidence="1">
    <location>
        <begin position="33"/>
        <end position="52"/>
    </location>
</feature>
<protein>
    <submittedName>
        <fullName evidence="2">Uncharacterized protein</fullName>
    </submittedName>
</protein>
<gene>
    <name evidence="2" type="ORF">LSALG_LOCUS527</name>
</gene>
<sequence length="189" mass="20250">MPPSPAATLPHCLSDQPSHRQTMVSAEPFLVAAPAADEGNNRGPSIRERETRSSKARLLSSVVVKINEIAISFSSGATTVDEVRLLPCGWRNSRRFLLSSVNGGMVQGSCVLWVCCGGSSVEKGRAELPGQPTMVSVIAIPPLLSSCLCFYRRQPSPGGWLDPLASKKACGCSFCCSVCYVCNLFVWKT</sequence>
<name>A0AA35Y5M6_LACSI</name>
<accession>A0AA35Y5M6</accession>
<dbReference type="Proteomes" id="UP001177003">
    <property type="component" value="Chromosome 0"/>
</dbReference>
<evidence type="ECO:0000313" key="3">
    <source>
        <dbReference type="Proteomes" id="UP001177003"/>
    </source>
</evidence>
<organism evidence="2 3">
    <name type="scientific">Lactuca saligna</name>
    <name type="common">Willowleaf lettuce</name>
    <dbReference type="NCBI Taxonomy" id="75948"/>
    <lineage>
        <taxon>Eukaryota</taxon>
        <taxon>Viridiplantae</taxon>
        <taxon>Streptophyta</taxon>
        <taxon>Embryophyta</taxon>
        <taxon>Tracheophyta</taxon>
        <taxon>Spermatophyta</taxon>
        <taxon>Magnoliopsida</taxon>
        <taxon>eudicotyledons</taxon>
        <taxon>Gunneridae</taxon>
        <taxon>Pentapetalae</taxon>
        <taxon>asterids</taxon>
        <taxon>campanulids</taxon>
        <taxon>Asterales</taxon>
        <taxon>Asteraceae</taxon>
        <taxon>Cichorioideae</taxon>
        <taxon>Cichorieae</taxon>
        <taxon>Lactucinae</taxon>
        <taxon>Lactuca</taxon>
    </lineage>
</organism>
<dbReference type="EMBL" id="OX465086">
    <property type="protein sequence ID" value="CAI9259651.1"/>
    <property type="molecule type" value="Genomic_DNA"/>
</dbReference>